<evidence type="ECO:0000313" key="1">
    <source>
        <dbReference type="EMBL" id="OOR89417.1"/>
    </source>
</evidence>
<comment type="caution">
    <text evidence="1">The sequence shown here is derived from an EMBL/GenBank/DDBJ whole genome shotgun (WGS) entry which is preliminary data.</text>
</comment>
<proteinExistence type="predicted"/>
<name>A0A1T0A163_9GAMM</name>
<dbReference type="STRING" id="34060.B0181_06985"/>
<accession>A0A1T0A163</accession>
<dbReference type="AlphaFoldDB" id="A0A1T0A163"/>
<protein>
    <submittedName>
        <fullName evidence="1">Uncharacterized protein</fullName>
    </submittedName>
</protein>
<dbReference type="EMBL" id="MUXU01000039">
    <property type="protein sequence ID" value="OOR89417.1"/>
    <property type="molecule type" value="Genomic_DNA"/>
</dbReference>
<reference evidence="1 2" key="1">
    <citation type="submission" date="2017-02" db="EMBL/GenBank/DDBJ databases">
        <title>Draft genome sequence of Moraxella caviae CCUG 355 type strain.</title>
        <authorList>
            <person name="Engstrom-Jakobsson H."/>
            <person name="Salva-Serra F."/>
            <person name="Thorell K."/>
            <person name="Gonzales-Siles L."/>
            <person name="Karlsson R."/>
            <person name="Boulund F."/>
            <person name="Engstrand L."/>
            <person name="Moore E."/>
        </authorList>
    </citation>
    <scope>NUCLEOTIDE SEQUENCE [LARGE SCALE GENOMIC DNA]</scope>
    <source>
        <strain evidence="1 2">CCUG 355</strain>
    </source>
</reference>
<keyword evidence="2" id="KW-1185">Reference proteome</keyword>
<evidence type="ECO:0000313" key="2">
    <source>
        <dbReference type="Proteomes" id="UP000190435"/>
    </source>
</evidence>
<dbReference type="Proteomes" id="UP000190435">
    <property type="component" value="Unassembled WGS sequence"/>
</dbReference>
<sequence>MAMIYQRQICHCQTCYYNKNRHKNHTNRQAKFKHFKALVKDLRFHGRIYRFGVAKPAKCATLKHAQSGLFVRLRYFMILCRTPNDNLASV</sequence>
<gene>
    <name evidence="1" type="ORF">B0181_06985</name>
</gene>
<organism evidence="1 2">
    <name type="scientific">Moraxella caviae</name>
    <dbReference type="NCBI Taxonomy" id="34060"/>
    <lineage>
        <taxon>Bacteria</taxon>
        <taxon>Pseudomonadati</taxon>
        <taxon>Pseudomonadota</taxon>
        <taxon>Gammaproteobacteria</taxon>
        <taxon>Moraxellales</taxon>
        <taxon>Moraxellaceae</taxon>
        <taxon>Moraxella</taxon>
    </lineage>
</organism>